<comment type="caution">
    <text evidence="3">The sequence shown here is derived from an EMBL/GenBank/DDBJ whole genome shotgun (WGS) entry which is preliminary data.</text>
</comment>
<feature type="domain" description="DUF6291" evidence="2">
    <location>
        <begin position="4"/>
        <end position="82"/>
    </location>
</feature>
<dbReference type="EMBL" id="BAABZQ010000001">
    <property type="protein sequence ID" value="GAA6502945.1"/>
    <property type="molecule type" value="Genomic_DNA"/>
</dbReference>
<keyword evidence="4" id="KW-1185">Reference proteome</keyword>
<accession>A0ABQ0C2D4</accession>
<name>A0ABQ0C2D4_9FIRM</name>
<evidence type="ECO:0000313" key="4">
    <source>
        <dbReference type="Proteomes" id="UP001600941"/>
    </source>
</evidence>
<reference evidence="3 4" key="1">
    <citation type="submission" date="2024-04" db="EMBL/GenBank/DDBJ databases">
        <title>Defined microbial consortia suppress multidrug-resistant proinflammatory Enterobacteriaceae via ecological control.</title>
        <authorList>
            <person name="Furuichi M."/>
            <person name="Kawaguchi T."/>
            <person name="Pust M."/>
            <person name="Yasuma K."/>
            <person name="Plichta D."/>
            <person name="Hasegawa N."/>
            <person name="Ohya T."/>
            <person name="Bhattarai S."/>
            <person name="Sasajima S."/>
            <person name="Aoto Y."/>
            <person name="Tuganbaev T."/>
            <person name="Yaginuma M."/>
            <person name="Ueda M."/>
            <person name="Okahashi N."/>
            <person name="Amafuji K."/>
            <person name="Kiridooshi Y."/>
            <person name="Sugita K."/>
            <person name="Strazar M."/>
            <person name="Skelly A."/>
            <person name="Suda W."/>
            <person name="Hattori M."/>
            <person name="Nakamoto N."/>
            <person name="Caballero S."/>
            <person name="Norman J."/>
            <person name="Olle B."/>
            <person name="Tanoue T."/>
            <person name="Arita M."/>
            <person name="Bucci V."/>
            <person name="Atarashi K."/>
            <person name="Xavier R."/>
            <person name="Honda K."/>
        </authorList>
    </citation>
    <scope>NUCLEOTIDE SEQUENCE [LARGE SCALE GENOMIC DNA]</scope>
    <source>
        <strain evidence="4">k34-0107-D12</strain>
    </source>
</reference>
<evidence type="ECO:0000256" key="1">
    <source>
        <dbReference type="SAM" id="MobiDB-lite"/>
    </source>
</evidence>
<protein>
    <recommendedName>
        <fullName evidence="2">DUF6291 domain-containing protein</fullName>
    </recommendedName>
</protein>
<dbReference type="Pfam" id="PF19808">
    <property type="entry name" value="DUF6291"/>
    <property type="match status" value="1"/>
</dbReference>
<dbReference type="InterPro" id="IPR046258">
    <property type="entry name" value="DUF6291"/>
</dbReference>
<gene>
    <name evidence="3" type="ORF">K340107D12_57610</name>
</gene>
<feature type="compositionally biased region" description="Basic and acidic residues" evidence="1">
    <location>
        <begin position="68"/>
        <end position="104"/>
    </location>
</feature>
<evidence type="ECO:0000313" key="3">
    <source>
        <dbReference type="EMBL" id="GAA6502945.1"/>
    </source>
</evidence>
<feature type="region of interest" description="Disordered" evidence="1">
    <location>
        <begin position="68"/>
        <end position="135"/>
    </location>
</feature>
<dbReference type="Proteomes" id="UP001600941">
    <property type="component" value="Unassembled WGS sequence"/>
</dbReference>
<evidence type="ECO:0000259" key="2">
    <source>
        <dbReference type="Pfam" id="PF19808"/>
    </source>
</evidence>
<feature type="compositionally biased region" description="Basic and acidic residues" evidence="1">
    <location>
        <begin position="114"/>
        <end position="124"/>
    </location>
</feature>
<organism evidence="3 4">
    <name type="scientific">Blautia parvula</name>
    <dbReference type="NCBI Taxonomy" id="2877527"/>
    <lineage>
        <taxon>Bacteria</taxon>
        <taxon>Bacillati</taxon>
        <taxon>Bacillota</taxon>
        <taxon>Clostridia</taxon>
        <taxon>Lachnospirales</taxon>
        <taxon>Lachnospiraceae</taxon>
        <taxon>Blautia</taxon>
    </lineage>
</organism>
<proteinExistence type="predicted"/>
<feature type="compositionally biased region" description="Low complexity" evidence="1">
    <location>
        <begin position="125"/>
        <end position="135"/>
    </location>
</feature>
<sequence length="252" mass="28733">MKNSFVIYTDYMEQVELLTMEQRGILFTSIMAYASEKELPDMDGMTKMAFSFIKATMDRDMEKYRQTVEKRKEAGKLGGRPKADSSSEKQSKAKKADGSSEKQSKAKKANGFSEKQDKAKKPDNDSVNDNDNVNVNDKKTYTCAFEALWDAYPRKKEKAMAYKQYLARLNNGFSEDELMTAVKRYAEECRKNKTEQRYIKQGATFLGPNTPFEDYLRGDVTVGKPGRNTEPDETDIVRRAIEQGAGAEGFEW</sequence>